<dbReference type="SUPFAM" id="SSF51735">
    <property type="entry name" value="NAD(P)-binding Rossmann-fold domains"/>
    <property type="match status" value="1"/>
</dbReference>
<dbReference type="Gene3D" id="3.90.180.10">
    <property type="entry name" value="Medium-chain alcohol dehydrogenases, catalytic domain"/>
    <property type="match status" value="1"/>
</dbReference>
<keyword evidence="2" id="KW-0560">Oxidoreductase</keyword>
<comment type="caution">
    <text evidence="4">The sequence shown here is derived from an EMBL/GenBank/DDBJ whole genome shotgun (WGS) entry which is preliminary data.</text>
</comment>
<dbReference type="PANTHER" id="PTHR48106">
    <property type="entry name" value="QUINONE OXIDOREDUCTASE PIG3-RELATED"/>
    <property type="match status" value="1"/>
</dbReference>
<dbReference type="InterPro" id="IPR014189">
    <property type="entry name" value="Quinone_OxRdtase_PIG3"/>
</dbReference>
<protein>
    <submittedName>
        <fullName evidence="4">Quinone oxidoreductase PIG3</fullName>
    </submittedName>
</protein>
<dbReference type="InterPro" id="IPR036291">
    <property type="entry name" value="NAD(P)-bd_dom_sf"/>
</dbReference>
<dbReference type="EMBL" id="CASHTH010002492">
    <property type="protein sequence ID" value="CAI8030691.1"/>
    <property type="molecule type" value="Genomic_DNA"/>
</dbReference>
<dbReference type="Gene3D" id="3.40.50.720">
    <property type="entry name" value="NAD(P)-binding Rossmann-like Domain"/>
    <property type="match status" value="1"/>
</dbReference>
<keyword evidence="1" id="KW-0521">NADP</keyword>
<dbReference type="CDD" id="cd05276">
    <property type="entry name" value="p53_inducible_oxidoreductase"/>
    <property type="match status" value="1"/>
</dbReference>
<dbReference type="Pfam" id="PF08240">
    <property type="entry name" value="ADH_N"/>
    <property type="match status" value="1"/>
</dbReference>
<evidence type="ECO:0000313" key="5">
    <source>
        <dbReference type="Proteomes" id="UP001174909"/>
    </source>
</evidence>
<dbReference type="GO" id="GO:0048038">
    <property type="term" value="F:quinone binding"/>
    <property type="evidence" value="ECO:0007669"/>
    <property type="project" value="TreeGrafter"/>
</dbReference>
<dbReference type="Pfam" id="PF00107">
    <property type="entry name" value="ADH_zinc_N"/>
    <property type="match status" value="1"/>
</dbReference>
<proteinExistence type="predicted"/>
<evidence type="ECO:0000256" key="1">
    <source>
        <dbReference type="ARBA" id="ARBA00022857"/>
    </source>
</evidence>
<dbReference type="AlphaFoldDB" id="A0AA35SL32"/>
<evidence type="ECO:0000256" key="2">
    <source>
        <dbReference type="ARBA" id="ARBA00023002"/>
    </source>
</evidence>
<dbReference type="GO" id="GO:0003960">
    <property type="term" value="F:quinone reductase (NADPH) activity"/>
    <property type="evidence" value="ECO:0007669"/>
    <property type="project" value="TreeGrafter"/>
</dbReference>
<dbReference type="InterPro" id="IPR013154">
    <property type="entry name" value="ADH-like_N"/>
</dbReference>
<dbReference type="InterPro" id="IPR011032">
    <property type="entry name" value="GroES-like_sf"/>
</dbReference>
<dbReference type="InterPro" id="IPR013149">
    <property type="entry name" value="ADH-like_C"/>
</dbReference>
<dbReference type="Proteomes" id="UP001174909">
    <property type="component" value="Unassembled WGS sequence"/>
</dbReference>
<evidence type="ECO:0000313" key="4">
    <source>
        <dbReference type="EMBL" id="CAI8030691.1"/>
    </source>
</evidence>
<reference evidence="4" key="1">
    <citation type="submission" date="2023-03" db="EMBL/GenBank/DDBJ databases">
        <authorList>
            <person name="Steffen K."/>
            <person name="Cardenas P."/>
        </authorList>
    </citation>
    <scope>NUCLEOTIDE SEQUENCE</scope>
</reference>
<dbReference type="SUPFAM" id="SSF50129">
    <property type="entry name" value="GroES-like"/>
    <property type="match status" value="1"/>
</dbReference>
<evidence type="ECO:0000259" key="3">
    <source>
        <dbReference type="SMART" id="SM00829"/>
    </source>
</evidence>
<sequence length="326" mass="34805">MKAITFATHGGPDVLRLEDVAEPTPTADELLVRVRASALNRADTMQRRGHYPPPPGESDILGLELAGEVEAIGANASGFKPGDRVFGLVGGGGYAEKACIDYRMAMPIPDGWDFVKAAAVPEVFFTANETLFTLGRLDAGETVLIHAGASGVGTAGIQMARQAGARVLVTVGSEEKVARTEALGAEAGINYKTTDFAARVLELTDGAGVDLVQDFIGAAYWQNNLKCLKTAGRLVLVGLMGGAKVEVDLGLIMRKRLQVIGSVMRSQPLANKIAITERFRSRWLPELESGRLQPLIDTSFPLAEAAAAHQYMEDNRNVGKIMLVMD</sequence>
<keyword evidence="5" id="KW-1185">Reference proteome</keyword>
<feature type="domain" description="Enoyl reductase (ER)" evidence="3">
    <location>
        <begin position="10"/>
        <end position="323"/>
    </location>
</feature>
<accession>A0AA35SL32</accession>
<name>A0AA35SL32_GEOBA</name>
<dbReference type="SMART" id="SM00829">
    <property type="entry name" value="PKS_ER"/>
    <property type="match status" value="1"/>
</dbReference>
<organism evidence="4 5">
    <name type="scientific">Geodia barretti</name>
    <name type="common">Barrett's horny sponge</name>
    <dbReference type="NCBI Taxonomy" id="519541"/>
    <lineage>
        <taxon>Eukaryota</taxon>
        <taxon>Metazoa</taxon>
        <taxon>Porifera</taxon>
        <taxon>Demospongiae</taxon>
        <taxon>Heteroscleromorpha</taxon>
        <taxon>Tetractinellida</taxon>
        <taxon>Astrophorina</taxon>
        <taxon>Geodiidae</taxon>
        <taxon>Geodia</taxon>
    </lineage>
</organism>
<dbReference type="NCBIfam" id="TIGR02824">
    <property type="entry name" value="quinone_pig3"/>
    <property type="match status" value="1"/>
</dbReference>
<gene>
    <name evidence="4" type="ORF">GBAR_LOCUS17397</name>
</gene>
<dbReference type="InterPro" id="IPR020843">
    <property type="entry name" value="ER"/>
</dbReference>
<dbReference type="GO" id="GO:0070402">
    <property type="term" value="F:NADPH binding"/>
    <property type="evidence" value="ECO:0007669"/>
    <property type="project" value="TreeGrafter"/>
</dbReference>
<dbReference type="PANTHER" id="PTHR48106:SF18">
    <property type="entry name" value="QUINONE OXIDOREDUCTASE PIG3"/>
    <property type="match status" value="1"/>
</dbReference>